<dbReference type="Gene3D" id="1.10.3720.10">
    <property type="entry name" value="MetI-like"/>
    <property type="match status" value="1"/>
</dbReference>
<keyword evidence="7 9" id="KW-1133">Transmembrane helix</keyword>
<dbReference type="InterPro" id="IPR035906">
    <property type="entry name" value="MetI-like_sf"/>
</dbReference>
<dbReference type="PROSITE" id="PS50928">
    <property type="entry name" value="ABC_TM1"/>
    <property type="match status" value="1"/>
</dbReference>
<evidence type="ECO:0000256" key="7">
    <source>
        <dbReference type="ARBA" id="ARBA00022989"/>
    </source>
</evidence>
<evidence type="ECO:0000256" key="8">
    <source>
        <dbReference type="ARBA" id="ARBA00023136"/>
    </source>
</evidence>
<evidence type="ECO:0000256" key="1">
    <source>
        <dbReference type="ARBA" id="ARBA00004651"/>
    </source>
</evidence>
<evidence type="ECO:0000256" key="9">
    <source>
        <dbReference type="SAM" id="Phobius"/>
    </source>
</evidence>
<evidence type="ECO:0000256" key="6">
    <source>
        <dbReference type="ARBA" id="ARBA00022970"/>
    </source>
</evidence>
<gene>
    <name evidence="11" type="ORF">UFOPK2032_00572</name>
</gene>
<keyword evidence="3" id="KW-0813">Transport</keyword>
<proteinExistence type="inferred from homology"/>
<feature type="transmembrane region" description="Helical" evidence="9">
    <location>
        <begin position="26"/>
        <end position="45"/>
    </location>
</feature>
<keyword evidence="8 9" id="KW-0472">Membrane</keyword>
<dbReference type="InterPro" id="IPR000515">
    <property type="entry name" value="MetI-like"/>
</dbReference>
<dbReference type="Pfam" id="PF00528">
    <property type="entry name" value="BPD_transp_1"/>
    <property type="match status" value="1"/>
</dbReference>
<dbReference type="PANTHER" id="PTHR30614">
    <property type="entry name" value="MEMBRANE COMPONENT OF AMINO ACID ABC TRANSPORTER"/>
    <property type="match status" value="1"/>
</dbReference>
<feature type="domain" description="ABC transmembrane type-1" evidence="10">
    <location>
        <begin position="75"/>
        <end position="269"/>
    </location>
</feature>
<evidence type="ECO:0000259" key="10">
    <source>
        <dbReference type="PROSITE" id="PS50928"/>
    </source>
</evidence>
<name>A0A6J6J1F3_9ZZZZ</name>
<comment type="similarity">
    <text evidence="2">Belongs to the binding-protein-dependent transport system permease family. HisMQ subfamily.</text>
</comment>
<evidence type="ECO:0000256" key="5">
    <source>
        <dbReference type="ARBA" id="ARBA00022692"/>
    </source>
</evidence>
<protein>
    <submittedName>
        <fullName evidence="11">Unannotated protein</fullName>
    </submittedName>
</protein>
<evidence type="ECO:0000256" key="2">
    <source>
        <dbReference type="ARBA" id="ARBA00010072"/>
    </source>
</evidence>
<organism evidence="11">
    <name type="scientific">freshwater metagenome</name>
    <dbReference type="NCBI Taxonomy" id="449393"/>
    <lineage>
        <taxon>unclassified sequences</taxon>
        <taxon>metagenomes</taxon>
        <taxon>ecological metagenomes</taxon>
    </lineage>
</organism>
<dbReference type="SUPFAM" id="SSF161098">
    <property type="entry name" value="MetI-like"/>
    <property type="match status" value="1"/>
</dbReference>
<dbReference type="GO" id="GO:0022857">
    <property type="term" value="F:transmembrane transporter activity"/>
    <property type="evidence" value="ECO:0007669"/>
    <property type="project" value="InterPro"/>
</dbReference>
<dbReference type="GO" id="GO:0006865">
    <property type="term" value="P:amino acid transport"/>
    <property type="evidence" value="ECO:0007669"/>
    <property type="project" value="UniProtKB-KW"/>
</dbReference>
<reference evidence="11" key="1">
    <citation type="submission" date="2020-05" db="EMBL/GenBank/DDBJ databases">
        <authorList>
            <person name="Chiriac C."/>
            <person name="Salcher M."/>
            <person name="Ghai R."/>
            <person name="Kavagutti S V."/>
        </authorList>
    </citation>
    <scope>NUCLEOTIDE SEQUENCE</scope>
</reference>
<comment type="subcellular location">
    <subcellularLocation>
        <location evidence="1">Cell membrane</location>
        <topology evidence="1">Multi-pass membrane protein</topology>
    </subcellularLocation>
</comment>
<accession>A0A6J6J1F3</accession>
<dbReference type="AlphaFoldDB" id="A0A6J6J1F3"/>
<keyword evidence="6" id="KW-0029">Amino-acid transport</keyword>
<dbReference type="InterPro" id="IPR010065">
    <property type="entry name" value="AA_ABC_transptr_permease_3TM"/>
</dbReference>
<feature type="transmembrane region" description="Helical" evidence="9">
    <location>
        <begin position="251"/>
        <end position="269"/>
    </location>
</feature>
<evidence type="ECO:0000313" key="11">
    <source>
        <dbReference type="EMBL" id="CAB4630661.1"/>
    </source>
</evidence>
<feature type="transmembrane region" description="Helical" evidence="9">
    <location>
        <begin position="79"/>
        <end position="99"/>
    </location>
</feature>
<evidence type="ECO:0000256" key="4">
    <source>
        <dbReference type="ARBA" id="ARBA00022475"/>
    </source>
</evidence>
<dbReference type="NCBIfam" id="TIGR01726">
    <property type="entry name" value="HEQRo_perm_3TM"/>
    <property type="match status" value="1"/>
</dbReference>
<keyword evidence="5 9" id="KW-0812">Transmembrane</keyword>
<evidence type="ECO:0000256" key="3">
    <source>
        <dbReference type="ARBA" id="ARBA00022448"/>
    </source>
</evidence>
<dbReference type="PANTHER" id="PTHR30614:SF20">
    <property type="entry name" value="GLUTAMINE TRANSPORT SYSTEM PERMEASE PROTEIN GLNP"/>
    <property type="match status" value="1"/>
</dbReference>
<dbReference type="InterPro" id="IPR043429">
    <property type="entry name" value="ArtM/GltK/GlnP/TcyL/YhdX-like"/>
</dbReference>
<dbReference type="GO" id="GO:0043190">
    <property type="term" value="C:ATP-binding cassette (ABC) transporter complex"/>
    <property type="evidence" value="ECO:0007669"/>
    <property type="project" value="InterPro"/>
</dbReference>
<dbReference type="EMBL" id="CAEZVM010000015">
    <property type="protein sequence ID" value="CAB4630661.1"/>
    <property type="molecule type" value="Genomic_DNA"/>
</dbReference>
<keyword evidence="4" id="KW-1003">Cell membrane</keyword>
<feature type="transmembrane region" description="Helical" evidence="9">
    <location>
        <begin position="120"/>
        <end position="140"/>
    </location>
</feature>
<dbReference type="CDD" id="cd06261">
    <property type="entry name" value="TM_PBP2"/>
    <property type="match status" value="1"/>
</dbReference>
<sequence length="286" mass="31540">MDLNNQEISQAEQKRRDYRKQQRKRSVWISLASTLAFAAIVWFGLLATPGWDRVEQSFFNWDVAVEAFPRVIDGLLLNLRVLVAAAILVLFFGLLLAVIGTLKAPVFFPLRVLAKGYVDLFRGLPLIIVLYLVGFGIPGLRLEFLGRIPAEVLGIAALTITYSAYVSEVFRAGIESVHSSQRLAARSLGLSYSQSMRLVVLPQAVRKVVPPLMNDFIALQKDVGLISVLGAIDAVRGAQIEVAKFANFTPYVLAGLLFVLLAIPTIRLADRISARFSSREQQGVSL</sequence>